<dbReference type="GO" id="GO:2000142">
    <property type="term" value="P:regulation of DNA-templated transcription initiation"/>
    <property type="evidence" value="ECO:0007669"/>
    <property type="project" value="TreeGrafter"/>
</dbReference>
<dbReference type="Pfam" id="PF00126">
    <property type="entry name" value="HTH_1"/>
    <property type="match status" value="1"/>
</dbReference>
<comment type="similarity">
    <text evidence="1">Belongs to the LysR transcriptional regulatory family.</text>
</comment>
<reference evidence="7 8" key="1">
    <citation type="submission" date="2020-08" db="EMBL/GenBank/DDBJ databases">
        <title>Genomic Encyclopedia of Type Strains, Phase IV (KMG-IV): sequencing the most valuable type-strain genomes for metagenomic binning, comparative biology and taxonomic classification.</title>
        <authorList>
            <person name="Goeker M."/>
        </authorList>
    </citation>
    <scope>NUCLEOTIDE SEQUENCE [LARGE SCALE GENOMIC DNA]</scope>
    <source>
        <strain evidence="7 8">DSM 100039</strain>
    </source>
</reference>
<dbReference type="PANTHER" id="PTHR30293">
    <property type="entry name" value="TRANSCRIPTIONAL REGULATORY PROTEIN NAC-RELATED"/>
    <property type="match status" value="1"/>
</dbReference>
<name>A0A841PJ18_9HYPH</name>
<evidence type="ECO:0000256" key="3">
    <source>
        <dbReference type="ARBA" id="ARBA00023125"/>
    </source>
</evidence>
<feature type="domain" description="HTH lysR-type" evidence="6">
    <location>
        <begin position="77"/>
        <end position="134"/>
    </location>
</feature>
<dbReference type="Pfam" id="PF03466">
    <property type="entry name" value="LysR_substrate"/>
    <property type="match status" value="1"/>
</dbReference>
<sequence>MRISLFMRALERGDILIAKYVAPRDRNPRLARDSEPINIRAEWGHLGPIETMVGAAAATAATEVILFSSTLSRAILMQLRHLRYFVSIVDAGSFCRAAATIHVAQPALSQQIAGLEATLGATLLHRSARGVCPTQVGKIFYREAVSILQRIEQLRGIVRSTEGEPEGSVGLGLSSSLAVSLAGPLAGACRTALPKVTLRLVTGDFLRIRSLIESHALDVCLVFEDTPTHGVSRKPLFRQRLYLIRPANAENVAPSVSLEELAGVPLVLPAQPHTIRVALDRAFGAAGVIPNCVAEADTFCSVLSLVTAGVASAIVPKGDFSDVPGYEALRPVVIDPPIHLTACLISSAHMPLTSAADAASALLGAQLEKHLSEARPLEWERVETQ</sequence>
<evidence type="ECO:0000256" key="4">
    <source>
        <dbReference type="ARBA" id="ARBA00023159"/>
    </source>
</evidence>
<dbReference type="EMBL" id="JACHEF010000012">
    <property type="protein sequence ID" value="MBB6413981.1"/>
    <property type="molecule type" value="Genomic_DNA"/>
</dbReference>
<accession>A0A841PJ18</accession>
<dbReference type="AlphaFoldDB" id="A0A841PJ18"/>
<dbReference type="SUPFAM" id="SSF53850">
    <property type="entry name" value="Periplasmic binding protein-like II"/>
    <property type="match status" value="1"/>
</dbReference>
<dbReference type="FunFam" id="1.10.10.10:FF:000001">
    <property type="entry name" value="LysR family transcriptional regulator"/>
    <property type="match status" value="1"/>
</dbReference>
<dbReference type="SUPFAM" id="SSF46785">
    <property type="entry name" value="Winged helix' DNA-binding domain"/>
    <property type="match status" value="1"/>
</dbReference>
<keyword evidence="3" id="KW-0238">DNA-binding</keyword>
<dbReference type="InterPro" id="IPR036390">
    <property type="entry name" value="WH_DNA-bd_sf"/>
</dbReference>
<dbReference type="GO" id="GO:0003700">
    <property type="term" value="F:DNA-binding transcription factor activity"/>
    <property type="evidence" value="ECO:0007669"/>
    <property type="project" value="InterPro"/>
</dbReference>
<evidence type="ECO:0000256" key="1">
    <source>
        <dbReference type="ARBA" id="ARBA00009437"/>
    </source>
</evidence>
<gene>
    <name evidence="7" type="ORF">HNQ71_006690</name>
</gene>
<dbReference type="PROSITE" id="PS50931">
    <property type="entry name" value="HTH_LYSR"/>
    <property type="match status" value="1"/>
</dbReference>
<evidence type="ECO:0000313" key="7">
    <source>
        <dbReference type="EMBL" id="MBB6413981.1"/>
    </source>
</evidence>
<dbReference type="InterPro" id="IPR005119">
    <property type="entry name" value="LysR_subst-bd"/>
</dbReference>
<evidence type="ECO:0000259" key="6">
    <source>
        <dbReference type="PROSITE" id="PS50931"/>
    </source>
</evidence>
<dbReference type="Gene3D" id="3.40.190.290">
    <property type="match status" value="1"/>
</dbReference>
<dbReference type="InterPro" id="IPR036388">
    <property type="entry name" value="WH-like_DNA-bd_sf"/>
</dbReference>
<keyword evidence="5" id="KW-0804">Transcription</keyword>
<evidence type="ECO:0000313" key="8">
    <source>
        <dbReference type="Proteomes" id="UP000556329"/>
    </source>
</evidence>
<dbReference type="Gene3D" id="1.10.10.10">
    <property type="entry name" value="Winged helix-like DNA-binding domain superfamily/Winged helix DNA-binding domain"/>
    <property type="match status" value="1"/>
</dbReference>
<evidence type="ECO:0000256" key="2">
    <source>
        <dbReference type="ARBA" id="ARBA00023015"/>
    </source>
</evidence>
<protein>
    <submittedName>
        <fullName evidence="7">LysR family nitrogen assimilation transcriptional regulator</fullName>
    </submittedName>
</protein>
<dbReference type="RefSeq" id="WP_184878315.1">
    <property type="nucleotide sequence ID" value="NZ_JACHEF010000012.1"/>
</dbReference>
<dbReference type="Proteomes" id="UP000556329">
    <property type="component" value="Unassembled WGS sequence"/>
</dbReference>
<keyword evidence="2" id="KW-0805">Transcription regulation</keyword>
<keyword evidence="4" id="KW-0010">Activator</keyword>
<dbReference type="InterPro" id="IPR000847">
    <property type="entry name" value="LysR_HTH_N"/>
</dbReference>
<proteinExistence type="inferred from homology"/>
<dbReference type="PRINTS" id="PR00039">
    <property type="entry name" value="HTHLYSR"/>
</dbReference>
<keyword evidence="8" id="KW-1185">Reference proteome</keyword>
<dbReference type="GO" id="GO:0003677">
    <property type="term" value="F:DNA binding"/>
    <property type="evidence" value="ECO:0007669"/>
    <property type="project" value="UniProtKB-KW"/>
</dbReference>
<dbReference type="PANTHER" id="PTHR30293:SF0">
    <property type="entry name" value="NITROGEN ASSIMILATION REGULATORY PROTEIN NAC"/>
    <property type="match status" value="1"/>
</dbReference>
<evidence type="ECO:0000256" key="5">
    <source>
        <dbReference type="ARBA" id="ARBA00023163"/>
    </source>
</evidence>
<comment type="caution">
    <text evidence="7">The sequence shown here is derived from an EMBL/GenBank/DDBJ whole genome shotgun (WGS) entry which is preliminary data.</text>
</comment>
<organism evidence="7 8">
    <name type="scientific">Mesorhizobium sangaii</name>
    <dbReference type="NCBI Taxonomy" id="505389"/>
    <lineage>
        <taxon>Bacteria</taxon>
        <taxon>Pseudomonadati</taxon>
        <taxon>Pseudomonadota</taxon>
        <taxon>Alphaproteobacteria</taxon>
        <taxon>Hyphomicrobiales</taxon>
        <taxon>Phyllobacteriaceae</taxon>
        <taxon>Mesorhizobium</taxon>
    </lineage>
</organism>